<feature type="chain" id="PRO_5001771881" description="Nucleoside phosphorylase domain-containing protein" evidence="1">
    <location>
        <begin position="27"/>
        <end position="464"/>
    </location>
</feature>
<dbReference type="InterPro" id="IPR000845">
    <property type="entry name" value="Nucleoside_phosphorylase_d"/>
</dbReference>
<organism evidence="3 4">
    <name type="scientific">Stachybotrys chartarum (strain CBS 109288 / IBT 7711)</name>
    <name type="common">Toxic black mold</name>
    <name type="synonym">Stilbospora chartarum</name>
    <dbReference type="NCBI Taxonomy" id="1280523"/>
    <lineage>
        <taxon>Eukaryota</taxon>
        <taxon>Fungi</taxon>
        <taxon>Dikarya</taxon>
        <taxon>Ascomycota</taxon>
        <taxon>Pezizomycotina</taxon>
        <taxon>Sordariomycetes</taxon>
        <taxon>Hypocreomycetidae</taxon>
        <taxon>Hypocreales</taxon>
        <taxon>Stachybotryaceae</taxon>
        <taxon>Stachybotrys</taxon>
    </lineage>
</organism>
<accession>A0A084BBD8</accession>
<dbReference type="OrthoDB" id="1658288at2759"/>
<reference evidence="3 4" key="1">
    <citation type="journal article" date="2014" name="BMC Genomics">
        <title>Comparative genome sequencing reveals chemotype-specific gene clusters in the toxigenic black mold Stachybotrys.</title>
        <authorList>
            <person name="Semeiks J."/>
            <person name="Borek D."/>
            <person name="Otwinowski Z."/>
            <person name="Grishin N.V."/>
        </authorList>
    </citation>
    <scope>NUCLEOTIDE SEQUENCE [LARGE SCALE GENOMIC DNA]</scope>
    <source>
        <strain evidence="4">CBS 109288 / IBT 7711</strain>
    </source>
</reference>
<dbReference type="Gene3D" id="3.40.50.300">
    <property type="entry name" value="P-loop containing nucleotide triphosphate hydrolases"/>
    <property type="match status" value="1"/>
</dbReference>
<sequence length="464" mass="51722">MKPIRPASRLGFEIAIICALTIEADAVEALFDQYWDEDHSFGKSPGDPNAYTTGSIGRHNIVLAHMPGMGKANATIVASHCRTSYPNIELALIVGVCGAVLIVSSNSIEIVLGDIIMSSGIVQYDFGRRLPEHFMHKDTLLDSLGRPNMEIRALLAKLEGRRSRKLLSGKIINHLMELQKEADLHAQYPGNSSDKLFEASFRHLSDGKTCEECNCNGQLMPRTRLEQQEIQPAVHFGLIASGNTMMKFGTERDEIARQEGIIAFEMESAGVWDTFPCIAIKGAYDYADSHKTKKWQRYAAATAAACAKAFLEFWEPSATDQSMNRPAPKFVVPYPNNPDFVGRSDILQQLKDKLGHEEQTNGPSVPRLSLFGLGGVGKTQIALQYIYWLRGINPAISILWVHASSADRFRQSYLSIAEEYQIPGYDDPKSDLLLLVKCWLERTDCEPWLMVFDNSSSFTLFPLL</sequence>
<dbReference type="EMBL" id="KL647448">
    <property type="protein sequence ID" value="KEY74867.1"/>
    <property type="molecule type" value="Genomic_DNA"/>
</dbReference>
<dbReference type="InterPro" id="IPR035994">
    <property type="entry name" value="Nucleoside_phosphorylase_sf"/>
</dbReference>
<feature type="signal peptide" evidence="1">
    <location>
        <begin position="1"/>
        <end position="26"/>
    </location>
</feature>
<dbReference type="InterPro" id="IPR027417">
    <property type="entry name" value="P-loop_NTPase"/>
</dbReference>
<keyword evidence="4" id="KW-1185">Reference proteome</keyword>
<evidence type="ECO:0000313" key="4">
    <source>
        <dbReference type="Proteomes" id="UP000028045"/>
    </source>
</evidence>
<dbReference type="SUPFAM" id="SSF53167">
    <property type="entry name" value="Purine and uridine phosphorylases"/>
    <property type="match status" value="1"/>
</dbReference>
<keyword evidence="1" id="KW-0732">Signal</keyword>
<dbReference type="SUPFAM" id="SSF52540">
    <property type="entry name" value="P-loop containing nucleoside triphosphate hydrolases"/>
    <property type="match status" value="1"/>
</dbReference>
<evidence type="ECO:0000313" key="3">
    <source>
        <dbReference type="EMBL" id="KEY74867.1"/>
    </source>
</evidence>
<dbReference type="GO" id="GO:0003824">
    <property type="term" value="F:catalytic activity"/>
    <property type="evidence" value="ECO:0007669"/>
    <property type="project" value="InterPro"/>
</dbReference>
<evidence type="ECO:0000259" key="2">
    <source>
        <dbReference type="Pfam" id="PF01048"/>
    </source>
</evidence>
<proteinExistence type="predicted"/>
<name>A0A084BBD8_STACB</name>
<dbReference type="Proteomes" id="UP000028045">
    <property type="component" value="Unassembled WGS sequence"/>
</dbReference>
<dbReference type="PANTHER" id="PTHR46082:SF6">
    <property type="entry name" value="AAA+ ATPASE DOMAIN-CONTAINING PROTEIN-RELATED"/>
    <property type="match status" value="1"/>
</dbReference>
<dbReference type="Pfam" id="PF01048">
    <property type="entry name" value="PNP_UDP_1"/>
    <property type="match status" value="1"/>
</dbReference>
<gene>
    <name evidence="3" type="ORF">S7711_09811</name>
</gene>
<dbReference type="InterPro" id="IPR053137">
    <property type="entry name" value="NLR-like"/>
</dbReference>
<dbReference type="Gene3D" id="3.40.50.1580">
    <property type="entry name" value="Nucleoside phosphorylase domain"/>
    <property type="match status" value="1"/>
</dbReference>
<dbReference type="HOGENOM" id="CLU_000288_125_3_1"/>
<dbReference type="PANTHER" id="PTHR46082">
    <property type="entry name" value="ATP/GTP-BINDING PROTEIN-RELATED"/>
    <property type="match status" value="1"/>
</dbReference>
<feature type="domain" description="Nucleoside phosphorylase" evidence="2">
    <location>
        <begin position="14"/>
        <end position="311"/>
    </location>
</feature>
<protein>
    <recommendedName>
        <fullName evidence="2">Nucleoside phosphorylase domain-containing protein</fullName>
    </recommendedName>
</protein>
<evidence type="ECO:0000256" key="1">
    <source>
        <dbReference type="SAM" id="SignalP"/>
    </source>
</evidence>
<dbReference type="AlphaFoldDB" id="A0A084BBD8"/>
<dbReference type="GO" id="GO:0009116">
    <property type="term" value="P:nucleoside metabolic process"/>
    <property type="evidence" value="ECO:0007669"/>
    <property type="project" value="InterPro"/>
</dbReference>